<keyword evidence="4" id="KW-1185">Reference proteome</keyword>
<dbReference type="Pfam" id="PF00534">
    <property type="entry name" value="Glycos_transf_1"/>
    <property type="match status" value="1"/>
</dbReference>
<dbReference type="AlphaFoldDB" id="A0A7U6GKX4"/>
<sequence>MKVLFQSRTTVFSAPGGDTVQLLKTREYLEKLGVEVDIAEELEPDVSAYDLVHVFNLMRVQEAWLQVRNAWGQEKPVALSTIYGLYTEYEQKARGGLFGLIARHSGPYMLEYLKIAARCFTSGELHKGALSVLGQGYYRTLKRIVSRVDVFLPNSDSEMARVAREMKLVDPPYISVPNAVDTEVFDYDRVDASAMAEYQGCLVCAARIEGRKSQLNLVRAMRDLPYRLLIIGKPSPNHMAYYEQVRQEAGDNVTFIDAVDHETLAGYYKVAKASALISWMETPGLSSLEAAAMGCNLVITEKGDTRDYFGDYAAYCEPDDVNSIRRAVVEAMESPFDEALRRHVLDNYTWDRTAAATLKGYRMALTRGGKA</sequence>
<evidence type="ECO:0000259" key="2">
    <source>
        <dbReference type="Pfam" id="PF00534"/>
    </source>
</evidence>
<name>A0A7U6GKX4_9GAMM</name>
<gene>
    <name evidence="3" type="ORF">TBH_C2636</name>
</gene>
<dbReference type="KEGG" id="tbn:TBH_C2636"/>
<evidence type="ECO:0000313" key="3">
    <source>
        <dbReference type="EMBL" id="BAO45542.1"/>
    </source>
</evidence>
<dbReference type="GO" id="GO:0009103">
    <property type="term" value="P:lipopolysaccharide biosynthetic process"/>
    <property type="evidence" value="ECO:0007669"/>
    <property type="project" value="TreeGrafter"/>
</dbReference>
<dbReference type="SUPFAM" id="SSF53756">
    <property type="entry name" value="UDP-Glycosyltransferase/glycogen phosphorylase"/>
    <property type="match status" value="1"/>
</dbReference>
<evidence type="ECO:0000313" key="4">
    <source>
        <dbReference type="Proteomes" id="UP000031631"/>
    </source>
</evidence>
<dbReference type="OrthoDB" id="9802525at2"/>
<dbReference type="InterPro" id="IPR001296">
    <property type="entry name" value="Glyco_trans_1"/>
</dbReference>
<evidence type="ECO:0000256" key="1">
    <source>
        <dbReference type="ARBA" id="ARBA00022679"/>
    </source>
</evidence>
<dbReference type="EMBL" id="AP012273">
    <property type="protein sequence ID" value="BAO45542.1"/>
    <property type="molecule type" value="Genomic_DNA"/>
</dbReference>
<dbReference type="Gene3D" id="3.40.50.2000">
    <property type="entry name" value="Glycogen Phosphorylase B"/>
    <property type="match status" value="2"/>
</dbReference>
<reference evidence="3 4" key="1">
    <citation type="journal article" date="2014" name="PLoS ONE">
        <title>Physiological and genomic features of a novel sulfur-oxidizing gammaproteobacterium belonging to a previously uncultivated symbiotic lineage isolated from a hydrothermal vent.</title>
        <authorList>
            <person name="Nunoura T."/>
            <person name="Takaki Y."/>
            <person name="Kazama H."/>
            <person name="Kakuta J."/>
            <person name="Shimamura S."/>
            <person name="Makita H."/>
            <person name="Hirai M."/>
            <person name="Miyazaki M."/>
            <person name="Takai K."/>
        </authorList>
    </citation>
    <scope>NUCLEOTIDE SEQUENCE [LARGE SCALE GENOMIC DNA]</scope>
    <source>
        <strain evidence="3 4">Hiromi1</strain>
    </source>
</reference>
<dbReference type="GO" id="GO:0016757">
    <property type="term" value="F:glycosyltransferase activity"/>
    <property type="evidence" value="ECO:0007669"/>
    <property type="project" value="InterPro"/>
</dbReference>
<organism evidence="3 4">
    <name type="scientific">Thiolapillus brandeum</name>
    <dbReference type="NCBI Taxonomy" id="1076588"/>
    <lineage>
        <taxon>Bacteria</taxon>
        <taxon>Pseudomonadati</taxon>
        <taxon>Pseudomonadota</taxon>
        <taxon>Gammaproteobacteria</taxon>
        <taxon>Chromatiales</taxon>
        <taxon>Sedimenticolaceae</taxon>
        <taxon>Thiolapillus</taxon>
    </lineage>
</organism>
<keyword evidence="1 3" id="KW-0808">Transferase</keyword>
<dbReference type="CDD" id="cd03801">
    <property type="entry name" value="GT4_PimA-like"/>
    <property type="match status" value="1"/>
</dbReference>
<proteinExistence type="predicted"/>
<protein>
    <submittedName>
        <fullName evidence="3">Glycosyl transferase family 1</fullName>
    </submittedName>
</protein>
<dbReference type="PANTHER" id="PTHR46401">
    <property type="entry name" value="GLYCOSYLTRANSFERASE WBBK-RELATED"/>
    <property type="match status" value="1"/>
</dbReference>
<dbReference type="Proteomes" id="UP000031631">
    <property type="component" value="Chromosome"/>
</dbReference>
<feature type="domain" description="Glycosyl transferase family 1" evidence="2">
    <location>
        <begin position="201"/>
        <end position="339"/>
    </location>
</feature>
<dbReference type="PANTHER" id="PTHR46401:SF2">
    <property type="entry name" value="GLYCOSYLTRANSFERASE WBBK-RELATED"/>
    <property type="match status" value="1"/>
</dbReference>
<dbReference type="RefSeq" id="WP_041069313.1">
    <property type="nucleotide sequence ID" value="NZ_AP012273.1"/>
</dbReference>
<accession>A0A7U6GKX4</accession>